<evidence type="ECO:0000313" key="3">
    <source>
        <dbReference type="Proteomes" id="UP000430120"/>
    </source>
</evidence>
<name>A0A643FGJ2_IDEDE</name>
<organism evidence="2 3">
    <name type="scientific">Ideonella dechloratans</name>
    <dbReference type="NCBI Taxonomy" id="36863"/>
    <lineage>
        <taxon>Bacteria</taxon>
        <taxon>Pseudomonadati</taxon>
        <taxon>Pseudomonadota</taxon>
        <taxon>Betaproteobacteria</taxon>
        <taxon>Burkholderiales</taxon>
        <taxon>Sphaerotilaceae</taxon>
        <taxon>Ideonella</taxon>
    </lineage>
</organism>
<protein>
    <recommendedName>
        <fullName evidence="4">Exo-alpha-sialidase</fullName>
    </recommendedName>
</protein>
<evidence type="ECO:0000313" key="2">
    <source>
        <dbReference type="EMBL" id="KAB0584953.1"/>
    </source>
</evidence>
<dbReference type="SUPFAM" id="SSF89372">
    <property type="entry name" value="Fucose-specific lectin"/>
    <property type="match status" value="1"/>
</dbReference>
<dbReference type="Proteomes" id="UP000430120">
    <property type="component" value="Unassembled WGS sequence"/>
</dbReference>
<reference evidence="2 3" key="1">
    <citation type="submission" date="2019-09" db="EMBL/GenBank/DDBJ databases">
        <title>Draft genome sequences of 48 bacterial type strains from the CCUG.</title>
        <authorList>
            <person name="Tunovic T."/>
            <person name="Pineiro-Iglesias B."/>
            <person name="Unosson C."/>
            <person name="Inganas E."/>
            <person name="Ohlen M."/>
            <person name="Cardew S."/>
            <person name="Jensie-Markopoulos S."/>
            <person name="Salva-Serra F."/>
            <person name="Jaen-Luchoro D."/>
            <person name="Karlsson R."/>
            <person name="Svensson-Stadler L."/>
            <person name="Chun J."/>
            <person name="Moore E."/>
        </authorList>
    </citation>
    <scope>NUCLEOTIDE SEQUENCE [LARGE SCALE GENOMIC DNA]</scope>
    <source>
        <strain evidence="2 3">CCUG 30977</strain>
    </source>
</reference>
<accession>A0A643FGJ2</accession>
<proteinExistence type="predicted"/>
<comment type="caution">
    <text evidence="2">The sequence shown here is derived from an EMBL/GenBank/DDBJ whole genome shotgun (WGS) entry which is preliminary data.</text>
</comment>
<keyword evidence="1" id="KW-0732">Signal</keyword>
<keyword evidence="3" id="KW-1185">Reference proteome</keyword>
<evidence type="ECO:0000256" key="1">
    <source>
        <dbReference type="SAM" id="SignalP"/>
    </source>
</evidence>
<dbReference type="AlphaFoldDB" id="A0A643FGJ2"/>
<feature type="chain" id="PRO_5024840235" description="Exo-alpha-sialidase" evidence="1">
    <location>
        <begin position="24"/>
        <end position="432"/>
    </location>
</feature>
<evidence type="ECO:0008006" key="4">
    <source>
        <dbReference type="Google" id="ProtNLM"/>
    </source>
</evidence>
<sequence length="432" mass="47075">MKYAIPLLSAAALAVGLAFPARAAVEEQSTSLVSSTPYLFSYRHQRHMVVTADGRYHLLTNLGTQGGAQASLYLLSSHDGVNWVQQRHLGYTGYDAVSDSALTGNTLTTVFQDNQGFIRYATATYDPDTQGWSSFTVSKLPRASADIRAVNPSFTVDANGNTWVAYVEEDTRVGVETARIVVYRRAAGKSNWVAAGYQQPFSDVGPYDTMYRAKRSARLVNIPGGIGMVYTVGKDIFWAERQLKGGATVAWNTTTMFLSGTEDNDPMSSHFSAVTDATGNVFVTFTDAGSLYFTRRDAATRQWPSKPRMLISSASNPNALPTYSQIAWLGGDQLLLASNIRDNIRVWKGSTSASPGFTCLLQTTHTVRNANAYYTDARLEMPALPVPTAAIPLLQQWQEFNPDSPPPEKAGSQPLQYANGLTFLPSNAPNCD</sequence>
<dbReference type="OrthoDB" id="7053968at2"/>
<dbReference type="RefSeq" id="WP_151122269.1">
    <property type="nucleotide sequence ID" value="NZ_CP088081.1"/>
</dbReference>
<feature type="signal peptide" evidence="1">
    <location>
        <begin position="1"/>
        <end position="23"/>
    </location>
</feature>
<gene>
    <name evidence="2" type="ORF">F7Q92_02000</name>
</gene>
<dbReference type="EMBL" id="VZPB01000003">
    <property type="protein sequence ID" value="KAB0584953.1"/>
    <property type="molecule type" value="Genomic_DNA"/>
</dbReference>